<organism evidence="1 2">
    <name type="scientific">Francisella frigiditurris</name>
    <dbReference type="NCBI Taxonomy" id="1542390"/>
    <lineage>
        <taxon>Bacteria</taxon>
        <taxon>Pseudomonadati</taxon>
        <taxon>Pseudomonadota</taxon>
        <taxon>Gammaproteobacteria</taxon>
        <taxon>Thiotrichales</taxon>
        <taxon>Francisellaceae</taxon>
        <taxon>Francisella</taxon>
    </lineage>
</organism>
<evidence type="ECO:0000313" key="2">
    <source>
        <dbReference type="Proteomes" id="UP000182521"/>
    </source>
</evidence>
<accession>A0A1J0KSM1</accession>
<reference evidence="2" key="1">
    <citation type="submission" date="2014-10" db="EMBL/GenBank/DDBJ databases">
        <authorList>
            <person name="Kuske C.R."/>
            <person name="Challacombe J.F."/>
            <person name="Daligault H.E."/>
            <person name="Davenport K.W."/>
            <person name="Johnson S.L."/>
            <person name="Siddaramappa S."/>
            <person name="Petersen J.M."/>
        </authorList>
    </citation>
    <scope>NUCLEOTIDE SEQUENCE [LARGE SCALE GENOMIC DNA]</scope>
    <source>
        <strain evidence="2">CA97-1460</strain>
    </source>
</reference>
<protein>
    <submittedName>
        <fullName evidence="1">Uncharacterized protein</fullName>
    </submittedName>
</protein>
<dbReference type="STRING" id="1542390.KX01_1294"/>
<sequence>MEINIPLITQTNMMPVGAVNPDHISLYVGEDSGNKPKDERPRFCLTGFKIAGTDLSKNMVLYPLSDKPEKFAGKMLALNIAHDYTAMFVIQTIVLNDKELKTLRDAIQKLVNPNTDGEKTVELTFHKDQESINGQKKQIIVDSTYKFKLKNTSASAKNKNDHVSLDVRLLDGSRNDGPRKCTLHFSEMFFMEDSKGSFVENYPQEKVQVLYENTMALA</sequence>
<name>A0A1J0KSM1_9GAMM</name>
<keyword evidence="2" id="KW-1185">Reference proteome</keyword>
<evidence type="ECO:0000313" key="1">
    <source>
        <dbReference type="EMBL" id="APC96753.1"/>
    </source>
</evidence>
<proteinExistence type="predicted"/>
<dbReference type="AlphaFoldDB" id="A0A1J0KSM1"/>
<gene>
    <name evidence="1" type="ORF">KX01_1294</name>
</gene>
<dbReference type="Proteomes" id="UP000182521">
    <property type="component" value="Chromosome"/>
</dbReference>
<dbReference type="KEGG" id="frc:KX01_1294"/>
<dbReference type="RefSeq" id="WP_071664196.1">
    <property type="nucleotide sequence ID" value="NZ_CP009654.1"/>
</dbReference>
<dbReference type="EMBL" id="CP009654">
    <property type="protein sequence ID" value="APC96753.1"/>
    <property type="molecule type" value="Genomic_DNA"/>
</dbReference>